<evidence type="ECO:0000256" key="1">
    <source>
        <dbReference type="ARBA" id="ARBA00022723"/>
    </source>
</evidence>
<feature type="domain" description="EF-hand" evidence="5">
    <location>
        <begin position="576"/>
        <end position="611"/>
    </location>
</feature>
<proteinExistence type="predicted"/>
<evidence type="ECO:0000259" key="5">
    <source>
        <dbReference type="PROSITE" id="PS50222"/>
    </source>
</evidence>
<protein>
    <recommendedName>
        <fullName evidence="5">EF-hand domain-containing protein</fullName>
    </recommendedName>
</protein>
<reference evidence="7" key="1">
    <citation type="journal article" date="2023" name="Commun. Biol.">
        <title>Genome analysis of Parmales, the sister group of diatoms, reveals the evolutionary specialization of diatoms from phago-mixotrophs to photoautotrophs.</title>
        <authorList>
            <person name="Ban H."/>
            <person name="Sato S."/>
            <person name="Yoshikawa S."/>
            <person name="Yamada K."/>
            <person name="Nakamura Y."/>
            <person name="Ichinomiya M."/>
            <person name="Sato N."/>
            <person name="Blanc-Mathieu R."/>
            <person name="Endo H."/>
            <person name="Kuwata A."/>
            <person name="Ogata H."/>
        </authorList>
    </citation>
    <scope>NUCLEOTIDE SEQUENCE [LARGE SCALE GENOMIC DNA]</scope>
    <source>
        <strain evidence="7">NIES 3701</strain>
    </source>
</reference>
<dbReference type="InterPro" id="IPR018247">
    <property type="entry name" value="EF_Hand_1_Ca_BS"/>
</dbReference>
<dbReference type="PANTHER" id="PTHR34524">
    <property type="entry name" value="CALCYPHOSIN"/>
    <property type="match status" value="1"/>
</dbReference>
<dbReference type="Gene3D" id="1.10.238.10">
    <property type="entry name" value="EF-hand"/>
    <property type="match status" value="3"/>
</dbReference>
<accession>A0A9W7BXX6</accession>
<name>A0A9W7BXX6_9STRA</name>
<sequence length="859" mass="95008">MADDRSTTSDLSLLSNSQDGRASPTPQPPAKTFGSHGSHGGVGPRPMLPGNSMGVAGRGKRRKKKKRKGRQAGNPPSIPGLIKPSRKKAEASQDDDRERQLITLMEMKQPPSKPKPKGSTKKRRGRKGKGASQPEFANNVSSNNNNNQSWNVNNNSDNDSDSLVFTDDDNTVASSLTADDDRSLASSITMDTTRPDTKPRTSKSRRSTAKSSRKSTRGSGLGSRPGRKKPWIDDDDVSLQSLISEMSTYTDISVFDDNKSAVSRGGGGSMSRMKIDDWSTLYPYNGMVEDGSERALRVMEENLSYNDPIARPGAQTAFDGIKDRGGMSVEETFSMSQAQKSVDIPPLLLKPPSLPEVDEHVASEALHMSQMREAVRASKGLWETTTLPGDAESKASATVDRSSSAGGFTAKEIRTVIKFIDSLGEGDGAGDGQIDVGELEQAFRQGRRTRANAGMDANGGALCRRFEKMLNDAMTNLEAWFSSCDTSGAGKGDGRLGILEIREGIRKLAETTFGCKPWSEDDLLGLTRYLDPNGDGDLDIKEFKQGIKRSKETPAALKFAMRAGRIMGRMEDYMNSNQMRIKDLFRFVDKDRSGHIDLDELRAGLTEMATTGAEKFAKKKDGLVALRKQKEEEKKKKLENEVNGRMKILTETGALNVLSSLDVFMHKTGQRIVDLFGKSGFDKSGDGCLGRKEFFLAMKHIGIECTKKECKALINIIDDSGDGEMEAYELEKIIRRYRIDQIYLREAEKKHKIILAQMKRARKHRPEIEDMSENEFVVMMNDQASKKDNFLADMRRGVITAANKEKARSPEVQKIWGTSLPKIPKIKYRAKIDSGSVLDGSWLHSFDKSMKMHVRQLKL</sequence>
<evidence type="ECO:0000313" key="7">
    <source>
        <dbReference type="Proteomes" id="UP001165085"/>
    </source>
</evidence>
<feature type="compositionally biased region" description="Low complexity" evidence="4">
    <location>
        <begin position="8"/>
        <end position="17"/>
    </location>
</feature>
<feature type="compositionally biased region" description="Basic residues" evidence="4">
    <location>
        <begin position="114"/>
        <end position="129"/>
    </location>
</feature>
<feature type="compositionally biased region" description="Basic and acidic residues" evidence="4">
    <location>
        <begin position="87"/>
        <end position="100"/>
    </location>
</feature>
<feature type="region of interest" description="Disordered" evidence="4">
    <location>
        <begin position="1"/>
        <end position="167"/>
    </location>
</feature>
<dbReference type="EMBL" id="BRXY01000448">
    <property type="protein sequence ID" value="GMH95722.1"/>
    <property type="molecule type" value="Genomic_DNA"/>
</dbReference>
<dbReference type="PANTHER" id="PTHR34524:SF6">
    <property type="entry name" value="CALCYPHOSINE LIKE"/>
    <property type="match status" value="1"/>
</dbReference>
<evidence type="ECO:0000256" key="3">
    <source>
        <dbReference type="ARBA" id="ARBA00022837"/>
    </source>
</evidence>
<comment type="caution">
    <text evidence="6">The sequence shown here is derived from an EMBL/GenBank/DDBJ whole genome shotgun (WGS) entry which is preliminary data.</text>
</comment>
<feature type="domain" description="EF-hand" evidence="5">
    <location>
        <begin position="681"/>
        <end position="704"/>
    </location>
</feature>
<dbReference type="CDD" id="cd00051">
    <property type="entry name" value="EFh"/>
    <property type="match status" value="1"/>
</dbReference>
<dbReference type="SMART" id="SM00054">
    <property type="entry name" value="EFh"/>
    <property type="match status" value="5"/>
</dbReference>
<keyword evidence="3" id="KW-0106">Calcium</keyword>
<feature type="compositionally biased region" description="Basic residues" evidence="4">
    <location>
        <begin position="58"/>
        <end position="70"/>
    </location>
</feature>
<feature type="compositionally biased region" description="Low complexity" evidence="4">
    <location>
        <begin position="138"/>
        <end position="157"/>
    </location>
</feature>
<evidence type="ECO:0000256" key="2">
    <source>
        <dbReference type="ARBA" id="ARBA00022737"/>
    </source>
</evidence>
<dbReference type="InterPro" id="IPR011992">
    <property type="entry name" value="EF-hand-dom_pair"/>
</dbReference>
<keyword evidence="7" id="KW-1185">Reference proteome</keyword>
<feature type="region of interest" description="Disordered" evidence="4">
    <location>
        <begin position="183"/>
        <end position="233"/>
    </location>
</feature>
<gene>
    <name evidence="6" type="ORF">TrST_g6430</name>
</gene>
<keyword evidence="2" id="KW-0677">Repeat</keyword>
<keyword evidence="1" id="KW-0479">Metal-binding</keyword>
<dbReference type="PROSITE" id="PS00018">
    <property type="entry name" value="EF_HAND_1"/>
    <property type="match status" value="4"/>
</dbReference>
<dbReference type="GO" id="GO:0005509">
    <property type="term" value="F:calcium ion binding"/>
    <property type="evidence" value="ECO:0007669"/>
    <property type="project" value="InterPro"/>
</dbReference>
<dbReference type="OrthoDB" id="120976at2759"/>
<dbReference type="PROSITE" id="PS50222">
    <property type="entry name" value="EF_HAND_2"/>
    <property type="match status" value="4"/>
</dbReference>
<feature type="domain" description="EF-hand" evidence="5">
    <location>
        <begin position="518"/>
        <end position="553"/>
    </location>
</feature>
<dbReference type="InterPro" id="IPR002048">
    <property type="entry name" value="EF_hand_dom"/>
</dbReference>
<dbReference type="Pfam" id="PF13405">
    <property type="entry name" value="EF-hand_6"/>
    <property type="match status" value="1"/>
</dbReference>
<dbReference type="Proteomes" id="UP001165085">
    <property type="component" value="Unassembled WGS sequence"/>
</dbReference>
<feature type="compositionally biased region" description="Basic residues" evidence="4">
    <location>
        <begin position="200"/>
        <end position="216"/>
    </location>
</feature>
<evidence type="ECO:0000256" key="4">
    <source>
        <dbReference type="SAM" id="MobiDB-lite"/>
    </source>
</evidence>
<organism evidence="6 7">
    <name type="scientific">Triparma strigata</name>
    <dbReference type="NCBI Taxonomy" id="1606541"/>
    <lineage>
        <taxon>Eukaryota</taxon>
        <taxon>Sar</taxon>
        <taxon>Stramenopiles</taxon>
        <taxon>Ochrophyta</taxon>
        <taxon>Bolidophyceae</taxon>
        <taxon>Parmales</taxon>
        <taxon>Triparmaceae</taxon>
        <taxon>Triparma</taxon>
    </lineage>
</organism>
<dbReference type="SUPFAM" id="SSF47473">
    <property type="entry name" value="EF-hand"/>
    <property type="match status" value="2"/>
</dbReference>
<dbReference type="InterPro" id="IPR051581">
    <property type="entry name" value="Ca-bind"/>
</dbReference>
<feature type="domain" description="EF-hand" evidence="5">
    <location>
        <begin position="705"/>
        <end position="740"/>
    </location>
</feature>
<dbReference type="AlphaFoldDB" id="A0A9W7BXX6"/>
<evidence type="ECO:0000313" key="6">
    <source>
        <dbReference type="EMBL" id="GMH95722.1"/>
    </source>
</evidence>